<dbReference type="Proteomes" id="UP000068382">
    <property type="component" value="Unassembled WGS sequence"/>
</dbReference>
<sequence>MTVLTSAQFQFARFRSALRSGSAFELAWPLVWPRALPLALPLLLLMMMAGCGRPPTDPEAQFLASIHGDSLDLNRLRLVQGAPLRAVTYRRPQRPRVTCRERILPPRPAGELVTGSPAALALFNRIFFTRDWYQADYTPDYPKALPLVEAMLLAHEATHVWQWQNRGLTGYSPLKALGEHSASPDPYLFDPDGPGAFLSYGYEQQGTIVEEYVCCRALAPTAARTRRLHDMLAAVMPVSALPTHREHDVYLPWRGAEVGGICD</sequence>
<dbReference type="EMBL" id="LPUY01000070">
    <property type="protein sequence ID" value="KUP92753.1"/>
    <property type="molecule type" value="Genomic_DNA"/>
</dbReference>
<dbReference type="PATRIC" id="fig|1768241.3.peg.2486"/>
<proteinExistence type="predicted"/>
<evidence type="ECO:0000313" key="1">
    <source>
        <dbReference type="EMBL" id="KUP92753.1"/>
    </source>
</evidence>
<name>A0A132BWJ2_9RHOB</name>
<evidence type="ECO:0008006" key="3">
    <source>
        <dbReference type="Google" id="ProtNLM"/>
    </source>
</evidence>
<organism evidence="1 2">
    <name type="scientific">Tritonibacter horizontis</name>
    <dbReference type="NCBI Taxonomy" id="1768241"/>
    <lineage>
        <taxon>Bacteria</taxon>
        <taxon>Pseudomonadati</taxon>
        <taxon>Pseudomonadota</taxon>
        <taxon>Alphaproteobacteria</taxon>
        <taxon>Rhodobacterales</taxon>
        <taxon>Paracoccaceae</taxon>
        <taxon>Tritonibacter</taxon>
    </lineage>
</organism>
<evidence type="ECO:0000313" key="2">
    <source>
        <dbReference type="Proteomes" id="UP000068382"/>
    </source>
</evidence>
<protein>
    <recommendedName>
        <fullName evidence="3">DUF4157 domain-containing protein</fullName>
    </recommendedName>
</protein>
<reference evidence="1 2" key="1">
    <citation type="submission" date="2015-12" db="EMBL/GenBank/DDBJ databases">
        <title>Genome sequence of the marine Rhodobacteraceae strain O3.65, Candidatus Tritonibacter horizontis.</title>
        <authorList>
            <person name="Poehlein A."/>
            <person name="Giebel H.A."/>
            <person name="Voget S."/>
            <person name="Brinkhoff T."/>
        </authorList>
    </citation>
    <scope>NUCLEOTIDE SEQUENCE [LARGE SCALE GENOMIC DNA]</scope>
    <source>
        <strain evidence="1 2">O3.65</strain>
    </source>
</reference>
<accession>A0A132BWJ2</accession>
<comment type="caution">
    <text evidence="1">The sequence shown here is derived from an EMBL/GenBank/DDBJ whole genome shotgun (WGS) entry which is preliminary data.</text>
</comment>
<keyword evidence="2" id="KW-1185">Reference proteome</keyword>
<gene>
    <name evidence="1" type="ORF">TRIHO_23680</name>
</gene>
<dbReference type="AlphaFoldDB" id="A0A132BWJ2"/>